<gene>
    <name evidence="3" type="ORF">LCGC14_1588480</name>
    <name evidence="2" type="ORF">LCGC14_2144790</name>
    <name evidence="1" type="ORF">LCGC14_2708450</name>
</gene>
<organism evidence="1">
    <name type="scientific">marine sediment metagenome</name>
    <dbReference type="NCBI Taxonomy" id="412755"/>
    <lineage>
        <taxon>unclassified sequences</taxon>
        <taxon>metagenomes</taxon>
        <taxon>ecological metagenomes</taxon>
    </lineage>
</organism>
<proteinExistence type="predicted"/>
<dbReference type="EMBL" id="LAZR01027194">
    <property type="protein sequence ID" value="KKL66464.1"/>
    <property type="molecule type" value="Genomic_DNA"/>
</dbReference>
<dbReference type="EMBL" id="LAZR01048457">
    <property type="protein sequence ID" value="KKK91881.1"/>
    <property type="molecule type" value="Genomic_DNA"/>
</dbReference>
<dbReference type="AlphaFoldDB" id="A0A0F9C5H6"/>
<name>A0A0F9C5H6_9ZZZZ</name>
<comment type="caution">
    <text evidence="1">The sequence shown here is derived from an EMBL/GenBank/DDBJ whole genome shotgun (WGS) entry which is preliminary data.</text>
</comment>
<evidence type="ECO:0000313" key="2">
    <source>
        <dbReference type="EMBL" id="KKL66464.1"/>
    </source>
</evidence>
<dbReference type="EMBL" id="LAZR01012582">
    <property type="protein sequence ID" value="KKM26068.1"/>
    <property type="molecule type" value="Genomic_DNA"/>
</dbReference>
<feature type="non-terminal residue" evidence="1">
    <location>
        <position position="21"/>
    </location>
</feature>
<reference evidence="1" key="1">
    <citation type="journal article" date="2015" name="Nature">
        <title>Complex archaea that bridge the gap between prokaryotes and eukaryotes.</title>
        <authorList>
            <person name="Spang A."/>
            <person name="Saw J.H."/>
            <person name="Jorgensen S.L."/>
            <person name="Zaremba-Niedzwiedzka K."/>
            <person name="Martijn J."/>
            <person name="Lind A.E."/>
            <person name="van Eijk R."/>
            <person name="Schleper C."/>
            <person name="Guy L."/>
            <person name="Ettema T.J."/>
        </authorList>
    </citation>
    <scope>NUCLEOTIDE SEQUENCE</scope>
</reference>
<sequence>MSDEMRKKVMEEITDFWINFV</sequence>
<protein>
    <submittedName>
        <fullName evidence="1">Uncharacterized protein</fullName>
    </submittedName>
</protein>
<accession>A0A0F9C5H6</accession>
<evidence type="ECO:0000313" key="1">
    <source>
        <dbReference type="EMBL" id="KKK91881.1"/>
    </source>
</evidence>
<evidence type="ECO:0000313" key="3">
    <source>
        <dbReference type="EMBL" id="KKM26068.1"/>
    </source>
</evidence>